<dbReference type="STRING" id="1173701.A0A066XBG0"/>
<dbReference type="Proteomes" id="UP000027238">
    <property type="component" value="Unassembled WGS sequence"/>
</dbReference>
<dbReference type="EMBL" id="JMSE01000950">
    <property type="protein sequence ID" value="KDN66252.1"/>
    <property type="molecule type" value="Genomic_DNA"/>
</dbReference>
<dbReference type="InterPro" id="IPR053175">
    <property type="entry name" value="DHMBA_Reg_Transcription_Factor"/>
</dbReference>
<dbReference type="OrthoDB" id="4491390at2759"/>
<organism evidence="2 3">
    <name type="scientific">Colletotrichum sublineola</name>
    <name type="common">Sorghum anthracnose fungus</name>
    <dbReference type="NCBI Taxonomy" id="1173701"/>
    <lineage>
        <taxon>Eukaryota</taxon>
        <taxon>Fungi</taxon>
        <taxon>Dikarya</taxon>
        <taxon>Ascomycota</taxon>
        <taxon>Pezizomycotina</taxon>
        <taxon>Sordariomycetes</taxon>
        <taxon>Hypocreomycetidae</taxon>
        <taxon>Glomerellales</taxon>
        <taxon>Glomerellaceae</taxon>
        <taxon>Colletotrichum</taxon>
        <taxon>Colletotrichum graminicola species complex</taxon>
    </lineage>
</organism>
<evidence type="ECO:0000313" key="3">
    <source>
        <dbReference type="Proteomes" id="UP000027238"/>
    </source>
</evidence>
<dbReference type="PANTHER" id="PTHR38791">
    <property type="entry name" value="ZN(II)2CYS6 TRANSCRIPTION FACTOR (EUROFUNG)-RELATED-RELATED"/>
    <property type="match status" value="1"/>
</dbReference>
<feature type="region of interest" description="Disordered" evidence="1">
    <location>
        <begin position="1"/>
        <end position="22"/>
    </location>
</feature>
<evidence type="ECO:0000256" key="1">
    <source>
        <dbReference type="SAM" id="MobiDB-lite"/>
    </source>
</evidence>
<evidence type="ECO:0008006" key="4">
    <source>
        <dbReference type="Google" id="ProtNLM"/>
    </source>
</evidence>
<feature type="region of interest" description="Disordered" evidence="1">
    <location>
        <begin position="311"/>
        <end position="335"/>
    </location>
</feature>
<accession>A0A066XBG0</accession>
<name>A0A066XBG0_COLSU</name>
<dbReference type="eggNOG" id="ENOG502RQRP">
    <property type="taxonomic scope" value="Eukaryota"/>
</dbReference>
<dbReference type="PANTHER" id="PTHR38791:SF11">
    <property type="entry name" value="ZN(II)2CYS6 TRANSCRIPTION FACTOR (EUROFUNG)"/>
    <property type="match status" value="1"/>
</dbReference>
<keyword evidence="3" id="KW-1185">Reference proteome</keyword>
<sequence>MSSTGLAKTASRPKSNRDSINSKPLESKNIKIAVAAYSIQRRVLETLHDVLQANLREDHAMDLWGFKRSLRDHAVRTRTKRHLESARASCITGYNCFNEPASYEECVLSACTFVYQKLAIAKFMVLQAKERTAAAKECKEQLNGLRKEFGDCIVLEKNGGIREVDCASEQRALLAEWGLANTKTENSGRKWEDDLRDMVRLSVSREREEKVFIGTQGLILFASSVRFAFEMASASMPIEHGPTFTNEKLSDSLMALQCCYCDRAKPSCNRCQLLGKPCPGYADRWVVTHRPENVAAAHQVELRIAKRLRERERDRDVERKAAGSGGSGATSPAPAVEEIVSRRSAMPKPLQIDSELSCLGQFHSNYACGGEIALFRLMAGFKTSGTTSGVFDEALRATAFASSAVRMRQVRLMAPARRHYDSAVAMINSALRNPATAQDNSVVVALLTLSIYEALVPEMTPRKVASHCRDSLVLLRHRADQGVASSLDSGLLAYLAHLGLLEIFLGAEGRYMILNVLKNASWTTHDVVEPLLARAVEFKKTVDSVTSSIQRRNTPITEILQTGLDIIRDLEAAANYKIMSPGPRRTAQQEGAVVGELNNFNNLLSRSSYASEAVIKGLYLTVRLHIIEYIMGLSIALGEPTYEELSILTSLPHGLTALEQICEQIRVVFGFDGREPASMNQGIGFKAWCMFWPMIAVLKSGFTDKDTKLWVMDKCSLVSQASGFGMAMYEMGWFGTNSVRRVGVCM</sequence>
<comment type="caution">
    <text evidence="2">The sequence shown here is derived from an EMBL/GenBank/DDBJ whole genome shotgun (WGS) entry which is preliminary data.</text>
</comment>
<feature type="compositionally biased region" description="Basic and acidic residues" evidence="1">
    <location>
        <begin position="311"/>
        <end position="321"/>
    </location>
</feature>
<dbReference type="HOGENOM" id="CLU_372542_0_0_1"/>
<proteinExistence type="predicted"/>
<gene>
    <name evidence="2" type="ORF">CSUB01_06767</name>
</gene>
<evidence type="ECO:0000313" key="2">
    <source>
        <dbReference type="EMBL" id="KDN66252.1"/>
    </source>
</evidence>
<dbReference type="AlphaFoldDB" id="A0A066XBG0"/>
<protein>
    <recommendedName>
        <fullName evidence="4">Zn(2)-C6 fungal-type domain-containing protein</fullName>
    </recommendedName>
</protein>
<reference evidence="3" key="1">
    <citation type="journal article" date="2014" name="Genome Announc.">
        <title>Draft genome sequence of Colletotrichum sublineola, a destructive pathogen of cultivated sorghum.</title>
        <authorList>
            <person name="Baroncelli R."/>
            <person name="Sanz-Martin J.M."/>
            <person name="Rech G.E."/>
            <person name="Sukno S.A."/>
            <person name="Thon M.R."/>
        </authorList>
    </citation>
    <scope>NUCLEOTIDE SEQUENCE [LARGE SCALE GENOMIC DNA]</scope>
    <source>
        <strain evidence="3">TX430BB</strain>
    </source>
</reference>